<comment type="similarity">
    <text evidence="1">Belongs to the DNA glycosylase MPG family.</text>
</comment>
<evidence type="ECO:0000256" key="1">
    <source>
        <dbReference type="ARBA" id="ARBA00009232"/>
    </source>
</evidence>
<evidence type="ECO:0000256" key="4">
    <source>
        <dbReference type="ARBA" id="ARBA00023204"/>
    </source>
</evidence>
<dbReference type="SUPFAM" id="SSF50486">
    <property type="entry name" value="FMT C-terminal domain-like"/>
    <property type="match status" value="1"/>
</dbReference>
<dbReference type="InterPro" id="IPR011034">
    <property type="entry name" value="Formyl_transferase-like_C_sf"/>
</dbReference>
<dbReference type="HOGENOM" id="CLU_1252912_0_0_9"/>
<keyword evidence="3" id="KW-0378">Hydrolase</keyword>
<dbReference type="Pfam" id="PF02245">
    <property type="entry name" value="Pur_DNA_glyco"/>
    <property type="match status" value="1"/>
</dbReference>
<dbReference type="GO" id="GO:0006284">
    <property type="term" value="P:base-excision repair"/>
    <property type="evidence" value="ECO:0007669"/>
    <property type="project" value="InterPro"/>
</dbReference>
<comment type="caution">
    <text evidence="5">The sequence shown here is derived from an EMBL/GenBank/DDBJ whole genome shotgun (WGS) entry which is preliminary data.</text>
</comment>
<keyword evidence="2" id="KW-0227">DNA damage</keyword>
<dbReference type="EMBL" id="AWSJ01000189">
    <property type="protein sequence ID" value="ERI08797.1"/>
    <property type="molecule type" value="Genomic_DNA"/>
</dbReference>
<evidence type="ECO:0000256" key="2">
    <source>
        <dbReference type="ARBA" id="ARBA00022763"/>
    </source>
</evidence>
<dbReference type="Gene3D" id="3.10.300.10">
    <property type="entry name" value="Methylpurine-DNA glycosylase (MPG)"/>
    <property type="match status" value="1"/>
</dbReference>
<dbReference type="eggNOG" id="COG2094">
    <property type="taxonomic scope" value="Bacteria"/>
</dbReference>
<dbReference type="PANTHER" id="PTHR10429">
    <property type="entry name" value="DNA-3-METHYLADENINE GLYCOSYLASE"/>
    <property type="match status" value="1"/>
</dbReference>
<dbReference type="STRING" id="649747.HMPREF0083_03079"/>
<proteinExistence type="inferred from homology"/>
<dbReference type="CDD" id="cd00540">
    <property type="entry name" value="AAG"/>
    <property type="match status" value="1"/>
</dbReference>
<keyword evidence="4" id="KW-0234">DNA repair</keyword>
<evidence type="ECO:0000313" key="5">
    <source>
        <dbReference type="EMBL" id="ERI08797.1"/>
    </source>
</evidence>
<protein>
    <submittedName>
        <fullName evidence="5">DNA-3-methyladenine glycosylase</fullName>
    </submittedName>
</protein>
<name>U1Y9J0_ANEAE</name>
<gene>
    <name evidence="5" type="ORF">HMPREF0083_03079</name>
</gene>
<dbReference type="FunFam" id="3.10.300.10:FF:000001">
    <property type="entry name" value="Putative 3-methyladenine DNA glycosylase"/>
    <property type="match status" value="1"/>
</dbReference>
<sequence>VDLSNQMYIDSGVETTLNKLPRDFYNRDTLNVARDLLGKHLVHKIDGDIREGKIIEVEAYIGPEDKGAHTYNGRRTPRNEVMYGPPGFAYVYLIYGMYNCVNVVTNEVEKPEAVLIRALEPIHGVERMGVERFGKSKLLTSRESINLTNGPGKLCQALGITRAHNGYDLCGEVLYITEPSKTDEPFETVETTRINIDYAEEAALYPWRFYIKGNPFVSHK</sequence>
<dbReference type="InterPro" id="IPR036995">
    <property type="entry name" value="MPG_sf"/>
</dbReference>
<dbReference type="NCBIfam" id="NF002003">
    <property type="entry name" value="PRK00802.1-3"/>
    <property type="match status" value="1"/>
</dbReference>
<dbReference type="AlphaFoldDB" id="U1Y9J0"/>
<dbReference type="PANTHER" id="PTHR10429:SF0">
    <property type="entry name" value="DNA-3-METHYLADENINE GLYCOSYLASE"/>
    <property type="match status" value="1"/>
</dbReference>
<organism evidence="5 6">
    <name type="scientific">Aneurinibacillus aneurinilyticus ATCC 12856</name>
    <dbReference type="NCBI Taxonomy" id="649747"/>
    <lineage>
        <taxon>Bacteria</taxon>
        <taxon>Bacillati</taxon>
        <taxon>Bacillota</taxon>
        <taxon>Bacilli</taxon>
        <taxon>Bacillales</taxon>
        <taxon>Paenibacillaceae</taxon>
        <taxon>Aneurinibacillus group</taxon>
        <taxon>Aneurinibacillus</taxon>
    </lineage>
</organism>
<dbReference type="NCBIfam" id="NF002001">
    <property type="entry name" value="PRK00802.1-1"/>
    <property type="match status" value="1"/>
</dbReference>
<dbReference type="NCBIfam" id="TIGR00567">
    <property type="entry name" value="3mg"/>
    <property type="match status" value="1"/>
</dbReference>
<dbReference type="GO" id="GO:0003677">
    <property type="term" value="F:DNA binding"/>
    <property type="evidence" value="ECO:0007669"/>
    <property type="project" value="InterPro"/>
</dbReference>
<dbReference type="Proteomes" id="UP000016511">
    <property type="component" value="Unassembled WGS sequence"/>
</dbReference>
<dbReference type="InterPro" id="IPR003180">
    <property type="entry name" value="MPG"/>
</dbReference>
<reference evidence="5 6" key="1">
    <citation type="submission" date="2013-08" db="EMBL/GenBank/DDBJ databases">
        <authorList>
            <person name="Weinstock G."/>
            <person name="Sodergren E."/>
            <person name="Wylie T."/>
            <person name="Fulton L."/>
            <person name="Fulton R."/>
            <person name="Fronick C."/>
            <person name="O'Laughlin M."/>
            <person name="Godfrey J."/>
            <person name="Miner T."/>
            <person name="Herter B."/>
            <person name="Appelbaum E."/>
            <person name="Cordes M."/>
            <person name="Lek S."/>
            <person name="Wollam A."/>
            <person name="Pepin K.H."/>
            <person name="Palsikar V.B."/>
            <person name="Mitreva M."/>
            <person name="Wilson R.K."/>
        </authorList>
    </citation>
    <scope>NUCLEOTIDE SEQUENCE [LARGE SCALE GENOMIC DNA]</scope>
    <source>
        <strain evidence="5 6">ATCC 12856</strain>
    </source>
</reference>
<evidence type="ECO:0000256" key="3">
    <source>
        <dbReference type="ARBA" id="ARBA00022801"/>
    </source>
</evidence>
<feature type="non-terminal residue" evidence="5">
    <location>
        <position position="1"/>
    </location>
</feature>
<evidence type="ECO:0000313" key="6">
    <source>
        <dbReference type="Proteomes" id="UP000016511"/>
    </source>
</evidence>
<dbReference type="PATRIC" id="fig|649747.3.peg.2783"/>
<accession>U1Y9J0</accession>
<keyword evidence="6" id="KW-1185">Reference proteome</keyword>
<dbReference type="HAMAP" id="MF_00527">
    <property type="entry name" value="3MGH"/>
    <property type="match status" value="1"/>
</dbReference>
<dbReference type="GO" id="GO:0003905">
    <property type="term" value="F:alkylbase DNA N-glycosylase activity"/>
    <property type="evidence" value="ECO:0007669"/>
    <property type="project" value="InterPro"/>
</dbReference>